<reference evidence="10 11" key="1">
    <citation type="submission" date="2015-12" db="EMBL/GenBank/DDBJ databases">
        <title>The genome of Folsomia candida.</title>
        <authorList>
            <person name="Faddeeva A."/>
            <person name="Derks M.F."/>
            <person name="Anvar Y."/>
            <person name="Smit S."/>
            <person name="Van Straalen N."/>
            <person name="Roelofs D."/>
        </authorList>
    </citation>
    <scope>NUCLEOTIDE SEQUENCE [LARGE SCALE GENOMIC DNA]</scope>
    <source>
        <strain evidence="10 11">VU population</strain>
        <tissue evidence="10">Whole body</tissue>
    </source>
</reference>
<evidence type="ECO:0000313" key="11">
    <source>
        <dbReference type="Proteomes" id="UP000198287"/>
    </source>
</evidence>
<evidence type="ECO:0000259" key="9">
    <source>
        <dbReference type="Pfam" id="PF00814"/>
    </source>
</evidence>
<evidence type="ECO:0000313" key="10">
    <source>
        <dbReference type="EMBL" id="OXA58851.1"/>
    </source>
</evidence>
<dbReference type="GO" id="GO:0002949">
    <property type="term" value="P:tRNA threonylcarbamoyladenosine modification"/>
    <property type="evidence" value="ECO:0007669"/>
    <property type="project" value="UniProtKB-UniRule"/>
</dbReference>
<dbReference type="InterPro" id="IPR000905">
    <property type="entry name" value="Gcp-like_dom"/>
</dbReference>
<dbReference type="EMBL" id="LNIX01000003">
    <property type="protein sequence ID" value="OXA58851.1"/>
    <property type="molecule type" value="Genomic_DNA"/>
</dbReference>
<keyword evidence="5 7" id="KW-0012">Acyltransferase</keyword>
<dbReference type="Proteomes" id="UP000198287">
    <property type="component" value="Unassembled WGS sequence"/>
</dbReference>
<keyword evidence="11" id="KW-1185">Reference proteome</keyword>
<evidence type="ECO:0000256" key="4">
    <source>
        <dbReference type="ARBA" id="ARBA00022723"/>
    </source>
</evidence>
<dbReference type="NCBIfam" id="TIGR00329">
    <property type="entry name" value="gcp_kae1"/>
    <property type="match status" value="1"/>
</dbReference>
<keyword evidence="7" id="KW-0496">Mitochondrion</keyword>
<comment type="subcellular location">
    <subcellularLocation>
        <location evidence="7">Mitochondrion</location>
    </subcellularLocation>
</comment>
<dbReference type="InterPro" id="IPR022450">
    <property type="entry name" value="TsaD"/>
</dbReference>
<feature type="compositionally biased region" description="Gly residues" evidence="8">
    <location>
        <begin position="56"/>
        <end position="68"/>
    </location>
</feature>
<comment type="function">
    <text evidence="7">Required for the formation of a threonylcarbamoyl group on adenosine at position 37 (t(6)A37) in mitochondrial tRNAs that read codons beginning with adenine. Probably involved in the transfer of the threonylcarbamoyl moiety of threonylcarbamoyl-AMP (TC-AMP) to the N6 group of A37. Involved in mitochondrial genome maintenance.</text>
</comment>
<comment type="similarity">
    <text evidence="7">Belongs to the KAE1 / TsaD family.</text>
</comment>
<dbReference type="OMA" id="ACNDFIF"/>
<comment type="caution">
    <text evidence="10">The sequence shown here is derived from an EMBL/GenBank/DDBJ whole genome shotgun (WGS) entry which is preliminary data.</text>
</comment>
<feature type="compositionally biased region" description="Basic and acidic residues" evidence="8">
    <location>
        <begin position="121"/>
        <end position="130"/>
    </location>
</feature>
<dbReference type="InterPro" id="IPR043129">
    <property type="entry name" value="ATPase_NBD"/>
</dbReference>
<keyword evidence="2 7" id="KW-0808">Transferase</keyword>
<comment type="subunit">
    <text evidence="7">Homodimer.</text>
</comment>
<keyword evidence="3 7" id="KW-0819">tRNA processing</keyword>
<dbReference type="STRING" id="158441.A0A226EPV7"/>
<dbReference type="GO" id="GO:0061711">
    <property type="term" value="F:tRNA N(6)-L-threonylcarbamoyladenine synthase activity"/>
    <property type="evidence" value="ECO:0007669"/>
    <property type="project" value="UniProtKB-EC"/>
</dbReference>
<dbReference type="GO" id="GO:0046872">
    <property type="term" value="F:metal ion binding"/>
    <property type="evidence" value="ECO:0007669"/>
    <property type="project" value="UniProtKB-KW"/>
</dbReference>
<organism evidence="10 11">
    <name type="scientific">Folsomia candida</name>
    <name type="common">Springtail</name>
    <dbReference type="NCBI Taxonomy" id="158441"/>
    <lineage>
        <taxon>Eukaryota</taxon>
        <taxon>Metazoa</taxon>
        <taxon>Ecdysozoa</taxon>
        <taxon>Arthropoda</taxon>
        <taxon>Hexapoda</taxon>
        <taxon>Collembola</taxon>
        <taxon>Entomobryomorpha</taxon>
        <taxon>Isotomoidea</taxon>
        <taxon>Isotomidae</taxon>
        <taxon>Proisotominae</taxon>
        <taxon>Folsomia</taxon>
    </lineage>
</organism>
<dbReference type="GO" id="GO:0005739">
    <property type="term" value="C:mitochondrion"/>
    <property type="evidence" value="ECO:0007669"/>
    <property type="project" value="UniProtKB-SubCell"/>
</dbReference>
<dbReference type="OrthoDB" id="10259622at2759"/>
<evidence type="ECO:0000256" key="5">
    <source>
        <dbReference type="ARBA" id="ARBA00023315"/>
    </source>
</evidence>
<dbReference type="PRINTS" id="PR00789">
    <property type="entry name" value="OSIALOPTASE"/>
</dbReference>
<evidence type="ECO:0000256" key="1">
    <source>
        <dbReference type="ARBA" id="ARBA00012156"/>
    </source>
</evidence>
<dbReference type="InterPro" id="IPR017861">
    <property type="entry name" value="KAE1/TsaD"/>
</dbReference>
<dbReference type="CDD" id="cd24134">
    <property type="entry name" value="ASKHA_NBD_OSGEPL1_QRI7_euk"/>
    <property type="match status" value="1"/>
</dbReference>
<evidence type="ECO:0000256" key="6">
    <source>
        <dbReference type="ARBA" id="ARBA00048117"/>
    </source>
</evidence>
<evidence type="ECO:0000256" key="2">
    <source>
        <dbReference type="ARBA" id="ARBA00022679"/>
    </source>
</evidence>
<dbReference type="Gene3D" id="3.30.420.40">
    <property type="match status" value="2"/>
</dbReference>
<feature type="region of interest" description="Disordered" evidence="8">
    <location>
        <begin position="56"/>
        <end position="86"/>
    </location>
</feature>
<dbReference type="FunFam" id="3.30.420.40:FF:000012">
    <property type="entry name" value="tRNA N6-adenosine threonylcarbamoyltransferase"/>
    <property type="match status" value="1"/>
</dbReference>
<accession>A0A226EPV7</accession>
<dbReference type="Pfam" id="PF00814">
    <property type="entry name" value="TsaD"/>
    <property type="match status" value="1"/>
</dbReference>
<feature type="domain" description="Gcp-like" evidence="9">
    <location>
        <begin position="170"/>
        <end position="476"/>
    </location>
</feature>
<gene>
    <name evidence="10" type="ORF">Fcan01_07813</name>
</gene>
<proteinExistence type="inferred from homology"/>
<dbReference type="HAMAP" id="MF_01445">
    <property type="entry name" value="TsaD"/>
    <property type="match status" value="1"/>
</dbReference>
<comment type="cofactor">
    <cofactor evidence="7">
        <name>a divalent metal cation</name>
        <dbReference type="ChEBI" id="CHEBI:60240"/>
    </cofactor>
    <text evidence="7">Binds 1 divalent metal cation per subunit.</text>
</comment>
<dbReference type="PANTHER" id="PTHR11735">
    <property type="entry name" value="TRNA N6-ADENOSINE THREONYLCARBAMOYLTRANSFERASE"/>
    <property type="match status" value="1"/>
</dbReference>
<keyword evidence="4 7" id="KW-0479">Metal-binding</keyword>
<sequence length="543" mass="59518">MHRFRQLLNRRLLQQSQCSLPSQCSGLCFPLQQWLPLQRDLSISCPSLYSSNFNSGSGGNRPGGGGDGSNNDGDGRSQGPSAAYNTISDILNVTTKTREEDSWVDKRASNDLSNIDETEDNEKKLSESIDPRPVLNYASGPGGTTKSGVIMGIETSCDDTGVAVVNTEKQILGEALNSQLQIHLNHGGIIPPVAKHLHEQHITRIIKEAMTEAKVTVKDLDAIATTVKPGLSLSLLVGLKHGKQLCVEGNKPFIPIHHMKAHALTCRMLQDIQFPYLVLLISGGHCLLALAKSIDDFEILGTTIDDAPGEAFDKTARRLKLYNLPEGSSLPGGAAIEYYARRGNPEGFKFPTPMYKYRDCNWSFAGLKFIALRHILREERAHGCDGPDVIPTHADVCASFQYAVVAHLCKKIQRGMIYADMKHLIPDNNRVLVVSGGVACNESVKKGLDLVCQEMNYKLICPEKKLCTDNGVMIAWNGVEKYQAGIDLIPPSDLDSIDIEPKSAMGISLHEEIRQMNIKCKRIKMLHLFQPEIPKVASTGTVG</sequence>
<dbReference type="NCBIfam" id="TIGR03723">
    <property type="entry name" value="T6A_TsaD_YgjD"/>
    <property type="match status" value="1"/>
</dbReference>
<dbReference type="AlphaFoldDB" id="A0A226EPV7"/>
<dbReference type="SUPFAM" id="SSF53067">
    <property type="entry name" value="Actin-like ATPase domain"/>
    <property type="match status" value="1"/>
</dbReference>
<dbReference type="EC" id="2.3.1.234" evidence="1"/>
<feature type="region of interest" description="Disordered" evidence="8">
    <location>
        <begin position="114"/>
        <end position="141"/>
    </location>
</feature>
<evidence type="ECO:0000256" key="3">
    <source>
        <dbReference type="ARBA" id="ARBA00022694"/>
    </source>
</evidence>
<evidence type="ECO:0000256" key="8">
    <source>
        <dbReference type="SAM" id="MobiDB-lite"/>
    </source>
</evidence>
<evidence type="ECO:0000256" key="7">
    <source>
        <dbReference type="HAMAP-Rule" id="MF_03179"/>
    </source>
</evidence>
<dbReference type="PANTHER" id="PTHR11735:SF6">
    <property type="entry name" value="TRNA N6-ADENOSINE THREONYLCARBAMOYLTRANSFERASE, MITOCHONDRIAL"/>
    <property type="match status" value="1"/>
</dbReference>
<comment type="catalytic activity">
    <reaction evidence="6 7">
        <text>L-threonylcarbamoyladenylate + adenosine(37) in tRNA = N(6)-L-threonylcarbamoyladenosine(37) in tRNA + AMP + H(+)</text>
        <dbReference type="Rhea" id="RHEA:37059"/>
        <dbReference type="Rhea" id="RHEA-COMP:10162"/>
        <dbReference type="Rhea" id="RHEA-COMP:10163"/>
        <dbReference type="ChEBI" id="CHEBI:15378"/>
        <dbReference type="ChEBI" id="CHEBI:73682"/>
        <dbReference type="ChEBI" id="CHEBI:74411"/>
        <dbReference type="ChEBI" id="CHEBI:74418"/>
        <dbReference type="ChEBI" id="CHEBI:456215"/>
        <dbReference type="EC" id="2.3.1.234"/>
    </reaction>
</comment>
<protein>
    <recommendedName>
        <fullName evidence="1">N(6)-L-threonylcarbamoyladenine synthase</fullName>
        <ecNumber evidence="1">2.3.1.234</ecNumber>
    </recommendedName>
</protein>
<name>A0A226EPV7_FOLCA</name>